<accession>M0HX04</accession>
<dbReference type="STRING" id="1230453.C453_01765"/>
<dbReference type="PATRIC" id="fig|1230453.4.peg.304"/>
<reference evidence="1 2" key="1">
    <citation type="journal article" date="2014" name="PLoS Genet.">
        <title>Phylogenetically driven sequencing of extremely halophilic archaea reveals strategies for static and dynamic osmo-response.</title>
        <authorList>
            <person name="Becker E.A."/>
            <person name="Seitzer P.M."/>
            <person name="Tritt A."/>
            <person name="Larsen D."/>
            <person name="Krusor M."/>
            <person name="Yao A.I."/>
            <person name="Wu D."/>
            <person name="Madern D."/>
            <person name="Eisen J.A."/>
            <person name="Darling A.E."/>
            <person name="Facciotti M.T."/>
        </authorList>
    </citation>
    <scope>NUCLEOTIDE SEQUENCE [LARGE SCALE GENOMIC DNA]</scope>
    <source>
        <strain evidence="1 2">ATCC BAA-1513</strain>
    </source>
</reference>
<gene>
    <name evidence="1" type="ORF">C453_01765</name>
</gene>
<name>M0HX04_HALEO</name>
<dbReference type="EMBL" id="AOLK01000007">
    <property type="protein sequence ID" value="ELZ88263.1"/>
    <property type="molecule type" value="Genomic_DNA"/>
</dbReference>
<dbReference type="RefSeq" id="WP_008322302.1">
    <property type="nucleotide sequence ID" value="NZ_AOLK01000007.1"/>
</dbReference>
<keyword evidence="2" id="KW-1185">Reference proteome</keyword>
<evidence type="ECO:0000313" key="2">
    <source>
        <dbReference type="Proteomes" id="UP000011612"/>
    </source>
</evidence>
<comment type="caution">
    <text evidence="1">The sequence shown here is derived from an EMBL/GenBank/DDBJ whole genome shotgun (WGS) entry which is preliminary data.</text>
</comment>
<proteinExistence type="predicted"/>
<organism evidence="1 2">
    <name type="scientific">Haloferax elongans ATCC BAA-1513</name>
    <dbReference type="NCBI Taxonomy" id="1230453"/>
    <lineage>
        <taxon>Archaea</taxon>
        <taxon>Methanobacteriati</taxon>
        <taxon>Methanobacteriota</taxon>
        <taxon>Stenosarchaea group</taxon>
        <taxon>Halobacteria</taxon>
        <taxon>Halobacteriales</taxon>
        <taxon>Haloferacaceae</taxon>
        <taxon>Haloferax</taxon>
    </lineage>
</organism>
<protein>
    <submittedName>
        <fullName evidence="1">Lipoprotein</fullName>
    </submittedName>
</protein>
<dbReference type="PROSITE" id="PS51257">
    <property type="entry name" value="PROKAR_LIPOPROTEIN"/>
    <property type="match status" value="1"/>
</dbReference>
<keyword evidence="1" id="KW-0449">Lipoprotein</keyword>
<evidence type="ECO:0000313" key="1">
    <source>
        <dbReference type="EMBL" id="ELZ88263.1"/>
    </source>
</evidence>
<sequence length="69" mass="7414">MQRRHALLSAAAALAGVSGCLSPFTSDSSLTEVTVDLQNANDRARTFHLALETTTGMLDWDSYRVGGCR</sequence>
<dbReference type="AlphaFoldDB" id="M0HX04"/>
<dbReference type="Proteomes" id="UP000011612">
    <property type="component" value="Unassembled WGS sequence"/>
</dbReference>